<comment type="caution">
    <text evidence="7">The sequence shown here is derived from an EMBL/GenBank/DDBJ whole genome shotgun (WGS) entry which is preliminary data.</text>
</comment>
<evidence type="ECO:0000256" key="6">
    <source>
        <dbReference type="SAM" id="SignalP"/>
    </source>
</evidence>
<evidence type="ECO:0000256" key="4">
    <source>
        <dbReference type="ARBA" id="ARBA00022989"/>
    </source>
</evidence>
<dbReference type="OrthoDB" id="860at2759"/>
<reference evidence="7" key="1">
    <citation type="submission" date="2014-01" db="EMBL/GenBank/DDBJ databases">
        <title>The genome of the white-rot fungus Pycnoporus cinnabarinus: a basidiomycete model with a versatile arsenal for lignocellulosic biomass breakdown.</title>
        <authorList>
            <person name="Levasseur A."/>
            <person name="Lomascolo A."/>
            <person name="Ruiz-Duenas F.J."/>
            <person name="Uzan E."/>
            <person name="Piumi F."/>
            <person name="Kues U."/>
            <person name="Ram A.F.J."/>
            <person name="Murat C."/>
            <person name="Haon M."/>
            <person name="Benoit I."/>
            <person name="Arfi Y."/>
            <person name="Chevret D."/>
            <person name="Drula E."/>
            <person name="Kwon M.J."/>
            <person name="Gouret P."/>
            <person name="Lesage-Meessen L."/>
            <person name="Lombard V."/>
            <person name="Mariette J."/>
            <person name="Noirot C."/>
            <person name="Park J."/>
            <person name="Patyshakuliyeva A."/>
            <person name="Wieneger R.A.B."/>
            <person name="Wosten H.A.B."/>
            <person name="Martin F."/>
            <person name="Coutinho P.M."/>
            <person name="de Vries R."/>
            <person name="Martinez A.T."/>
            <person name="Klopp C."/>
            <person name="Pontarotti P."/>
            <person name="Henrissat B."/>
            <person name="Record E."/>
        </authorList>
    </citation>
    <scope>NUCLEOTIDE SEQUENCE [LARGE SCALE GENOMIC DNA]</scope>
    <source>
        <strain evidence="7">BRFM137</strain>
    </source>
</reference>
<dbReference type="GO" id="GO:0016020">
    <property type="term" value="C:membrane"/>
    <property type="evidence" value="ECO:0007669"/>
    <property type="project" value="UniProtKB-SubCell"/>
</dbReference>
<sequence>MLLASQLVVAPIQILAYLTCMAVINGAKSVEEVVKTVKAGFGKVLRITWMTAPVYTVFAQQYLPPEMWVPFFNFMQFLTGTYFNVKIKKMRLEAEAKAKKEKEKEESKKD</sequence>
<evidence type="ECO:0000256" key="3">
    <source>
        <dbReference type="ARBA" id="ARBA00022692"/>
    </source>
</evidence>
<dbReference type="Proteomes" id="UP000029665">
    <property type="component" value="Unassembled WGS sequence"/>
</dbReference>
<organism evidence="7 8">
    <name type="scientific">Pycnoporus cinnabarinus</name>
    <name type="common">Cinnabar-red polypore</name>
    <name type="synonym">Trametes cinnabarina</name>
    <dbReference type="NCBI Taxonomy" id="5643"/>
    <lineage>
        <taxon>Eukaryota</taxon>
        <taxon>Fungi</taxon>
        <taxon>Dikarya</taxon>
        <taxon>Basidiomycota</taxon>
        <taxon>Agaricomycotina</taxon>
        <taxon>Agaricomycetes</taxon>
        <taxon>Polyporales</taxon>
        <taxon>Polyporaceae</taxon>
        <taxon>Trametes</taxon>
    </lineage>
</organism>
<comment type="subcellular location">
    <subcellularLocation>
        <location evidence="1">Membrane</location>
        <topology evidence="1">Multi-pass membrane protein</topology>
    </subcellularLocation>
</comment>
<dbReference type="OMA" id="VIRISWI"/>
<evidence type="ECO:0000313" key="8">
    <source>
        <dbReference type="Proteomes" id="UP000029665"/>
    </source>
</evidence>
<feature type="chain" id="PRO_5001587127" evidence="6">
    <location>
        <begin position="30"/>
        <end position="110"/>
    </location>
</feature>
<evidence type="ECO:0000256" key="2">
    <source>
        <dbReference type="ARBA" id="ARBA00006824"/>
    </source>
</evidence>
<dbReference type="STRING" id="5643.A0A060SFQ4"/>
<proteinExistence type="inferred from homology"/>
<dbReference type="EMBL" id="CCBP010000119">
    <property type="protein sequence ID" value="CDO73210.1"/>
    <property type="molecule type" value="Genomic_DNA"/>
</dbReference>
<evidence type="ECO:0000313" key="7">
    <source>
        <dbReference type="EMBL" id="CDO73210.1"/>
    </source>
</evidence>
<keyword evidence="4" id="KW-1133">Transmembrane helix</keyword>
<keyword evidence="8" id="KW-1185">Reference proteome</keyword>
<feature type="signal peptide" evidence="6">
    <location>
        <begin position="1"/>
        <end position="29"/>
    </location>
</feature>
<evidence type="ECO:0000256" key="5">
    <source>
        <dbReference type="ARBA" id="ARBA00023136"/>
    </source>
</evidence>
<dbReference type="HOGENOM" id="CLU_066033_2_1_1"/>
<protein>
    <submittedName>
        <fullName evidence="7">Uncharacterized protein</fullName>
    </submittedName>
</protein>
<accession>A0A060SFQ4</accession>
<dbReference type="AlphaFoldDB" id="A0A060SFQ4"/>
<name>A0A060SFQ4_PYCCI</name>
<keyword evidence="5" id="KW-0472">Membrane</keyword>
<gene>
    <name evidence="7" type="ORF">BN946_scf185007.g265</name>
</gene>
<keyword evidence="6" id="KW-0732">Signal</keyword>
<comment type="similarity">
    <text evidence="2">Belongs to the peroxisomal membrane protein PXMP2/4 family.</text>
</comment>
<evidence type="ECO:0000256" key="1">
    <source>
        <dbReference type="ARBA" id="ARBA00004141"/>
    </source>
</evidence>
<dbReference type="Pfam" id="PF04117">
    <property type="entry name" value="Mpv17_PMP22"/>
    <property type="match status" value="1"/>
</dbReference>
<dbReference type="InterPro" id="IPR007248">
    <property type="entry name" value="Mpv17_PMP22"/>
</dbReference>
<keyword evidence="3" id="KW-0812">Transmembrane</keyword>